<accession>A0AAU6S4Y6</accession>
<feature type="domain" description="Small/middle T-antigen" evidence="1">
    <location>
        <begin position="91"/>
        <end position="178"/>
    </location>
</feature>
<dbReference type="InterPro" id="IPR036869">
    <property type="entry name" value="J_dom_sf"/>
</dbReference>
<proteinExistence type="predicted"/>
<dbReference type="EMBL" id="PP410052">
    <property type="protein sequence ID" value="WZK92791.1"/>
    <property type="molecule type" value="Genomic_DNA"/>
</dbReference>
<sequence length="194" mass="22761">MDRFLEKEEKAMLLKLLEVNNNCFYNIPIMKTAFRKASKKWHPDKGGNLPTMTLLNSLWQKYQEAVVELRNTEVCAAWVTDLWDVPCSFFYGPQKFKELVYKTPQCLKRGPTTCKCLCCALTTQHALLKLHLCKKCLFWGECFCLHCFQSWYGLQFDWETLDLWAQVMAQMPRALLQLDSSALSKYISIFINYK</sequence>
<dbReference type="InterPro" id="IPR003354">
    <property type="entry name" value="Papo_T_antigen"/>
</dbReference>
<evidence type="ECO:0000259" key="1">
    <source>
        <dbReference type="Pfam" id="PF02380"/>
    </source>
</evidence>
<organism evidence="2">
    <name type="scientific">Eptesicus serotinus polyomavirus</name>
    <dbReference type="NCBI Taxonomy" id="3139987"/>
    <lineage>
        <taxon>Viruses</taxon>
        <taxon>Monodnaviria</taxon>
        <taxon>Shotokuvirae</taxon>
        <taxon>Cossaviricota</taxon>
        <taxon>Papovaviricetes</taxon>
        <taxon>Sepolyvirales</taxon>
        <taxon>Polyomaviridae</taxon>
    </lineage>
</organism>
<dbReference type="Pfam" id="PF02380">
    <property type="entry name" value="Papo_T_antigen"/>
    <property type="match status" value="1"/>
</dbReference>
<reference evidence="2" key="1">
    <citation type="journal article" date="2024" name="Microbiol. Spectr.">
        <title>Full-genome sequencing of dozens of new DNA viruses found in Spanish bat feces.</title>
        <authorList>
            <person name="Buigues J."/>
            <person name="Vinals A."/>
            <person name="Martinez-Recio R."/>
            <person name="Monros J.S."/>
            <person name="Sanjuan R."/>
            <person name="Cuevas J.M."/>
        </authorList>
    </citation>
    <scope>NUCLEOTIDE SEQUENCE</scope>
    <source>
        <strain evidence="2">MAVG34</strain>
    </source>
</reference>
<dbReference type="Gene3D" id="1.10.287.110">
    <property type="entry name" value="DnaJ domain"/>
    <property type="match status" value="1"/>
</dbReference>
<reference evidence="2" key="2">
    <citation type="submission" date="2024-02" db="EMBL/GenBank/DDBJ databases">
        <authorList>
            <person name="Buigues J."/>
            <person name="Vinals A."/>
            <person name="Martinez-Recio R."/>
            <person name="S Monros J."/>
            <person name="Sanjuan R."/>
            <person name="Cuevas J.M."/>
        </authorList>
    </citation>
    <scope>NUCLEOTIDE SEQUENCE</scope>
    <source>
        <strain evidence="2">MAVG34</strain>
    </source>
</reference>
<protein>
    <submittedName>
        <fullName evidence="2">Small T antigen</fullName>
    </submittedName>
</protein>
<name>A0AAU6S4Y6_9POLY</name>
<dbReference type="InterPro" id="IPR036092">
    <property type="entry name" value="Papo_T_antigensf"/>
</dbReference>
<evidence type="ECO:0000313" key="2">
    <source>
        <dbReference type="EMBL" id="WZK92791.1"/>
    </source>
</evidence>
<dbReference type="SUPFAM" id="SSF161240">
    <property type="entry name" value="T-antigen specific domain-like"/>
    <property type="match status" value="1"/>
</dbReference>
<dbReference type="SUPFAM" id="SSF46565">
    <property type="entry name" value="Chaperone J-domain"/>
    <property type="match status" value="1"/>
</dbReference>
<dbReference type="Gene3D" id="1.20.120.1860">
    <property type="entry name" value="Small t-antigen, unique domain"/>
    <property type="match status" value="1"/>
</dbReference>